<keyword evidence="1" id="KW-1133">Transmembrane helix</keyword>
<evidence type="ECO:0000313" key="2">
    <source>
        <dbReference type="EMBL" id="PYI35236.1"/>
    </source>
</evidence>
<keyword evidence="1" id="KW-0472">Membrane</keyword>
<proteinExistence type="predicted"/>
<reference evidence="2 3" key="1">
    <citation type="submission" date="2018-02" db="EMBL/GenBank/DDBJ databases">
        <title>The genomes of Aspergillus section Nigri reveals drivers in fungal speciation.</title>
        <authorList>
            <consortium name="DOE Joint Genome Institute"/>
            <person name="Vesth T.C."/>
            <person name="Nybo J."/>
            <person name="Theobald S."/>
            <person name="Brandl J."/>
            <person name="Frisvad J.C."/>
            <person name="Nielsen K.F."/>
            <person name="Lyhne E.K."/>
            <person name="Kogle M.E."/>
            <person name="Kuo A."/>
            <person name="Riley R."/>
            <person name="Clum A."/>
            <person name="Nolan M."/>
            <person name="Lipzen A."/>
            <person name="Salamov A."/>
            <person name="Henrissat B."/>
            <person name="Wiebenga A."/>
            <person name="De vries R.P."/>
            <person name="Grigoriev I.V."/>
            <person name="Mortensen U.H."/>
            <person name="Andersen M.R."/>
            <person name="Baker S.E."/>
        </authorList>
    </citation>
    <scope>NUCLEOTIDE SEQUENCE [LARGE SCALE GENOMIC DNA]</scope>
    <source>
        <strain evidence="2 3">CBS 114.80</strain>
    </source>
</reference>
<keyword evidence="1" id="KW-0812">Transmembrane</keyword>
<dbReference type="EMBL" id="KZ825471">
    <property type="protein sequence ID" value="PYI35236.1"/>
    <property type="molecule type" value="Genomic_DNA"/>
</dbReference>
<organism evidence="2 3">
    <name type="scientific">Aspergillus indologenus CBS 114.80</name>
    <dbReference type="NCBI Taxonomy" id="1450541"/>
    <lineage>
        <taxon>Eukaryota</taxon>
        <taxon>Fungi</taxon>
        <taxon>Dikarya</taxon>
        <taxon>Ascomycota</taxon>
        <taxon>Pezizomycotina</taxon>
        <taxon>Eurotiomycetes</taxon>
        <taxon>Eurotiomycetidae</taxon>
        <taxon>Eurotiales</taxon>
        <taxon>Aspergillaceae</taxon>
        <taxon>Aspergillus</taxon>
        <taxon>Aspergillus subgen. Circumdati</taxon>
    </lineage>
</organism>
<accession>A0A2V5JG35</accession>
<name>A0A2V5JG35_9EURO</name>
<sequence length="52" mass="5797">MLDVRTREKKMPWPVAAAVIPGLGLGLSLSLTLSLWSDNFLLIHNPLVSRRL</sequence>
<evidence type="ECO:0000256" key="1">
    <source>
        <dbReference type="SAM" id="Phobius"/>
    </source>
</evidence>
<dbReference type="Proteomes" id="UP000248817">
    <property type="component" value="Unassembled WGS sequence"/>
</dbReference>
<protein>
    <submittedName>
        <fullName evidence="2">Uncharacterized protein</fullName>
    </submittedName>
</protein>
<dbReference type="AlphaFoldDB" id="A0A2V5JG35"/>
<evidence type="ECO:0000313" key="3">
    <source>
        <dbReference type="Proteomes" id="UP000248817"/>
    </source>
</evidence>
<feature type="transmembrane region" description="Helical" evidence="1">
    <location>
        <begin position="12"/>
        <end position="36"/>
    </location>
</feature>
<gene>
    <name evidence="2" type="ORF">BP00DRAFT_268990</name>
</gene>
<keyword evidence="3" id="KW-1185">Reference proteome</keyword>